<reference evidence="4" key="1">
    <citation type="submission" date="2013-12" db="EMBL/GenBank/DDBJ databases">
        <title>The Genome Sequence of Aphanomyces invadans NJM9701.</title>
        <authorList>
            <consortium name="The Broad Institute Genomics Platform"/>
            <person name="Russ C."/>
            <person name="Tyler B."/>
            <person name="van West P."/>
            <person name="Dieguez-Uribeondo J."/>
            <person name="Young S.K."/>
            <person name="Zeng Q."/>
            <person name="Gargeya S."/>
            <person name="Fitzgerald M."/>
            <person name="Abouelleil A."/>
            <person name="Alvarado L."/>
            <person name="Chapman S.B."/>
            <person name="Gainer-Dewar J."/>
            <person name="Goldberg J."/>
            <person name="Griggs A."/>
            <person name="Gujja S."/>
            <person name="Hansen M."/>
            <person name="Howarth C."/>
            <person name="Imamovic A."/>
            <person name="Ireland A."/>
            <person name="Larimer J."/>
            <person name="McCowan C."/>
            <person name="Murphy C."/>
            <person name="Pearson M."/>
            <person name="Poon T.W."/>
            <person name="Priest M."/>
            <person name="Roberts A."/>
            <person name="Saif S."/>
            <person name="Shea T."/>
            <person name="Sykes S."/>
            <person name="Wortman J."/>
            <person name="Nusbaum C."/>
            <person name="Birren B."/>
        </authorList>
    </citation>
    <scope>NUCLEOTIDE SEQUENCE [LARGE SCALE GENOMIC DNA]</scope>
    <source>
        <strain evidence="4">NJM9701</strain>
    </source>
</reference>
<dbReference type="SUPFAM" id="SSF56219">
    <property type="entry name" value="DNase I-like"/>
    <property type="match status" value="1"/>
</dbReference>
<dbReference type="InterPro" id="IPR005135">
    <property type="entry name" value="Endo/exonuclease/phosphatase"/>
</dbReference>
<dbReference type="RefSeq" id="XP_008864078.1">
    <property type="nucleotide sequence ID" value="XM_008865856.1"/>
</dbReference>
<proteinExistence type="predicted"/>
<dbReference type="FunFam" id="3.60.10.10:FF:000081">
    <property type="entry name" value="Uncharacterized protein"/>
    <property type="match status" value="1"/>
</dbReference>
<dbReference type="GeneID" id="20079421"/>
<dbReference type="STRING" id="157072.A0A024UP86"/>
<dbReference type="PANTHER" id="PTHR14859">
    <property type="entry name" value="CALCOFLUOR WHITE HYPERSENSITIVE PROTEIN PRECURSOR"/>
    <property type="match status" value="1"/>
</dbReference>
<feature type="signal peptide" evidence="2">
    <location>
        <begin position="1"/>
        <end position="19"/>
    </location>
</feature>
<dbReference type="GO" id="GO:0003824">
    <property type="term" value="F:catalytic activity"/>
    <property type="evidence" value="ECO:0007669"/>
    <property type="project" value="InterPro"/>
</dbReference>
<dbReference type="AlphaFoldDB" id="A0A024UP86"/>
<dbReference type="Pfam" id="PF03372">
    <property type="entry name" value="Exo_endo_phos"/>
    <property type="match status" value="1"/>
</dbReference>
<sequence>MRLLLVVAVWTAVMVDAAAKSTPDSWRHIPAMLSQRIQATSRTVSEHIRSKVVPASSPIDVFAQSSLTSCTLDTNPTCSRPNDLAYGNILYHIEQSSDAAAESALAAALSYFFMTRTDVTLESATILQLDVTKDGIHPWEVVAYNYINSDATSSFHLRVNHGVNFHLTFVTKAAPVTRHRAVVHLNTLEHSYAVLEHTYAPLQAPATSSFAPGAPDTPKIASYNVWNVNPPEAVYGRSNRWHMYTKRMDHLVSILREVNADIVGLQEVRVDSTFGPVGHHAQIEHIMERLGTAYQYVYRPAMAYTNDQNPLEHVEEGPAILSKHPIVASDYILLSRVVDDPNDAHQRLCLHAVIDVPQWGLVDVYATHLSLSERSREQTMVQVWEYIQQGVGVTQVLLGDLNAEPQSNGIQFLQGKATLHGHRTNLVDAWLHVHKDEPTPNSKRPFDIQHAFTFPSDDPVKRIDFVLSRGKGRAVRCDVFGQAPTSDTANFPKDNGMLSQDGDSPVYASDHRGVVATFAA</sequence>
<feature type="chain" id="PRO_5001535247" description="Endonuclease/exonuclease/phosphatase domain-containing protein" evidence="2">
    <location>
        <begin position="20"/>
        <end position="520"/>
    </location>
</feature>
<name>A0A024UP86_9STRA</name>
<dbReference type="VEuPathDB" id="FungiDB:H310_02371"/>
<feature type="domain" description="Endonuclease/exonuclease/phosphatase" evidence="3">
    <location>
        <begin position="222"/>
        <end position="511"/>
    </location>
</feature>
<gene>
    <name evidence="4" type="ORF">H310_02371</name>
</gene>
<dbReference type="GO" id="GO:0005783">
    <property type="term" value="C:endoplasmic reticulum"/>
    <property type="evidence" value="ECO:0007669"/>
    <property type="project" value="TreeGrafter"/>
</dbReference>
<dbReference type="Gene3D" id="3.60.10.10">
    <property type="entry name" value="Endonuclease/exonuclease/phosphatase"/>
    <property type="match status" value="1"/>
</dbReference>
<dbReference type="InterPro" id="IPR036691">
    <property type="entry name" value="Endo/exonu/phosph_ase_sf"/>
</dbReference>
<evidence type="ECO:0000313" key="4">
    <source>
        <dbReference type="EMBL" id="ETW07985.1"/>
    </source>
</evidence>
<keyword evidence="2" id="KW-0732">Signal</keyword>
<dbReference type="OrthoDB" id="387657at2759"/>
<accession>A0A024UP86</accession>
<dbReference type="EMBL" id="KI913954">
    <property type="protein sequence ID" value="ETW07985.1"/>
    <property type="molecule type" value="Genomic_DNA"/>
</dbReference>
<dbReference type="PANTHER" id="PTHR14859:SF16">
    <property type="entry name" value="ENDONUCLEASE_EXONUCLEASE_PHOSPHATASE DOMAIN-CONTAINING PROTEIN"/>
    <property type="match status" value="1"/>
</dbReference>
<dbReference type="GO" id="GO:0016020">
    <property type="term" value="C:membrane"/>
    <property type="evidence" value="ECO:0007669"/>
    <property type="project" value="GOC"/>
</dbReference>
<dbReference type="eggNOG" id="ENOG502R74U">
    <property type="taxonomic scope" value="Eukaryota"/>
</dbReference>
<evidence type="ECO:0000259" key="3">
    <source>
        <dbReference type="Pfam" id="PF03372"/>
    </source>
</evidence>
<protein>
    <recommendedName>
        <fullName evidence="3">Endonuclease/exonuclease/phosphatase domain-containing protein</fullName>
    </recommendedName>
</protein>
<evidence type="ECO:0000256" key="1">
    <source>
        <dbReference type="SAM" id="MobiDB-lite"/>
    </source>
</evidence>
<evidence type="ECO:0000256" key="2">
    <source>
        <dbReference type="SAM" id="SignalP"/>
    </source>
</evidence>
<dbReference type="GO" id="GO:0006506">
    <property type="term" value="P:GPI anchor biosynthetic process"/>
    <property type="evidence" value="ECO:0007669"/>
    <property type="project" value="TreeGrafter"/>
</dbReference>
<dbReference type="InterPro" id="IPR051916">
    <property type="entry name" value="GPI-anchor_lipid_remodeler"/>
</dbReference>
<organism evidence="4">
    <name type="scientific">Aphanomyces invadans</name>
    <dbReference type="NCBI Taxonomy" id="157072"/>
    <lineage>
        <taxon>Eukaryota</taxon>
        <taxon>Sar</taxon>
        <taxon>Stramenopiles</taxon>
        <taxon>Oomycota</taxon>
        <taxon>Saprolegniomycetes</taxon>
        <taxon>Saprolegniales</taxon>
        <taxon>Verrucalvaceae</taxon>
        <taxon>Aphanomyces</taxon>
    </lineage>
</organism>
<feature type="region of interest" description="Disordered" evidence="1">
    <location>
        <begin position="486"/>
        <end position="505"/>
    </location>
</feature>